<evidence type="ECO:0000313" key="8">
    <source>
        <dbReference type="EMBL" id="PHN07574.1"/>
    </source>
</evidence>
<dbReference type="EMBL" id="PDUD01000009">
    <property type="protein sequence ID" value="PHN07574.1"/>
    <property type="molecule type" value="Genomic_DNA"/>
</dbReference>
<evidence type="ECO:0000256" key="2">
    <source>
        <dbReference type="ARBA" id="ARBA00022729"/>
    </source>
</evidence>
<dbReference type="Proteomes" id="UP000223913">
    <property type="component" value="Unassembled WGS sequence"/>
</dbReference>
<gene>
    <name evidence="8" type="ORF">CRP01_05590</name>
</gene>
<dbReference type="CDD" id="cd07185">
    <property type="entry name" value="OmpA_C-like"/>
    <property type="match status" value="1"/>
</dbReference>
<dbReference type="PRINTS" id="PR01021">
    <property type="entry name" value="OMPADOMAIN"/>
</dbReference>
<reference evidence="8 9" key="1">
    <citation type="submission" date="2017-10" db="EMBL/GenBank/DDBJ databases">
        <title>The draft genome sequence of Lewinella nigricans NBRC 102662.</title>
        <authorList>
            <person name="Wang K."/>
        </authorList>
    </citation>
    <scope>NUCLEOTIDE SEQUENCE [LARGE SCALE GENOMIC DNA]</scope>
    <source>
        <strain evidence="8 9">NBRC 102662</strain>
    </source>
</reference>
<dbReference type="OrthoDB" id="1522982at2"/>
<dbReference type="PRINTS" id="PR01023">
    <property type="entry name" value="NAFLGMOTY"/>
</dbReference>
<keyword evidence="9" id="KW-1185">Reference proteome</keyword>
<protein>
    <recommendedName>
        <fullName evidence="7">OmpA-like domain-containing protein</fullName>
    </recommendedName>
</protein>
<dbReference type="Pfam" id="PF02412">
    <property type="entry name" value="TSP_3"/>
    <property type="match status" value="4"/>
</dbReference>
<dbReference type="GO" id="GO:0005509">
    <property type="term" value="F:calcium ion binding"/>
    <property type="evidence" value="ECO:0007669"/>
    <property type="project" value="InterPro"/>
</dbReference>
<feature type="domain" description="OmpA-like" evidence="7">
    <location>
        <begin position="450"/>
        <end position="566"/>
    </location>
</feature>
<evidence type="ECO:0000256" key="4">
    <source>
        <dbReference type="ARBA" id="ARBA00023237"/>
    </source>
</evidence>
<evidence type="ECO:0000256" key="1">
    <source>
        <dbReference type="ARBA" id="ARBA00004442"/>
    </source>
</evidence>
<keyword evidence="3 5" id="KW-0472">Membrane</keyword>
<organism evidence="8 9">
    <name type="scientific">Flavilitoribacter nigricans (strain ATCC 23147 / DSM 23189 / NBRC 102662 / NCIMB 1420 / SS-2)</name>
    <name type="common">Lewinella nigricans</name>
    <dbReference type="NCBI Taxonomy" id="1122177"/>
    <lineage>
        <taxon>Bacteria</taxon>
        <taxon>Pseudomonadati</taxon>
        <taxon>Bacteroidota</taxon>
        <taxon>Saprospiria</taxon>
        <taxon>Saprospirales</taxon>
        <taxon>Lewinellaceae</taxon>
        <taxon>Flavilitoribacter</taxon>
    </lineage>
</organism>
<dbReference type="InterPro" id="IPR036737">
    <property type="entry name" value="OmpA-like_sf"/>
</dbReference>
<keyword evidence="2" id="KW-0732">Signal</keyword>
<evidence type="ECO:0000256" key="5">
    <source>
        <dbReference type="PROSITE-ProRule" id="PRU00473"/>
    </source>
</evidence>
<dbReference type="InterPro" id="IPR006665">
    <property type="entry name" value="OmpA-like"/>
</dbReference>
<dbReference type="PROSITE" id="PS51123">
    <property type="entry name" value="OMPA_2"/>
    <property type="match status" value="1"/>
</dbReference>
<accession>A0A2D0NGE2</accession>
<dbReference type="Gene3D" id="4.10.1080.10">
    <property type="entry name" value="TSP type-3 repeat"/>
    <property type="match status" value="2"/>
</dbReference>
<dbReference type="Pfam" id="PF00691">
    <property type="entry name" value="OmpA"/>
    <property type="match status" value="1"/>
</dbReference>
<dbReference type="GO" id="GO:0007155">
    <property type="term" value="P:cell adhesion"/>
    <property type="evidence" value="ECO:0007669"/>
    <property type="project" value="InterPro"/>
</dbReference>
<proteinExistence type="predicted"/>
<keyword evidence="6" id="KW-1133">Transmembrane helix</keyword>
<dbReference type="PANTHER" id="PTHR30329">
    <property type="entry name" value="STATOR ELEMENT OF FLAGELLAR MOTOR COMPLEX"/>
    <property type="match status" value="1"/>
</dbReference>
<dbReference type="PANTHER" id="PTHR30329:SF21">
    <property type="entry name" value="LIPOPROTEIN YIAD-RELATED"/>
    <property type="match status" value="1"/>
</dbReference>
<feature type="transmembrane region" description="Helical" evidence="6">
    <location>
        <begin position="21"/>
        <end position="37"/>
    </location>
</feature>
<dbReference type="Pfam" id="PF19573">
    <property type="entry name" value="DUF6089"/>
    <property type="match status" value="1"/>
</dbReference>
<dbReference type="SUPFAM" id="SSF103647">
    <property type="entry name" value="TSP type-3 repeat"/>
    <property type="match status" value="1"/>
</dbReference>
<name>A0A2D0NGE2_FLAN2</name>
<evidence type="ECO:0000313" key="9">
    <source>
        <dbReference type="Proteomes" id="UP000223913"/>
    </source>
</evidence>
<keyword evidence="6" id="KW-0812">Transmembrane</keyword>
<keyword evidence="4" id="KW-0998">Cell outer membrane</keyword>
<dbReference type="InterPro" id="IPR028974">
    <property type="entry name" value="TSP_type-3_rpt"/>
</dbReference>
<dbReference type="InterPro" id="IPR045743">
    <property type="entry name" value="DUF6089"/>
</dbReference>
<dbReference type="SUPFAM" id="SSF103088">
    <property type="entry name" value="OmpA-like"/>
    <property type="match status" value="1"/>
</dbReference>
<comment type="subcellular location">
    <subcellularLocation>
        <location evidence="1">Cell outer membrane</location>
    </subcellularLocation>
</comment>
<sequence length="566" mass="62257">MDRTIEEQLSVGFKSRIMRRSIYGTFCLLFFTFMLSAQPRIDLGFAVGGSNYLGDLVETSWPFLKETNPMFGMWSTYRIGKTGGLRLGAAYGKVSGDDQNFSDPVYSENRRFRFTTDLLELSLVGVWEPFGKRRYPSEVEFKKIFSPYIFGGIGVVRVMADPDFSDMPTNQEARYRERIQTDKRDLPENLIPTFPMGVGFKQDLSKRSVISVELGFRKAMTDYIDGISEAGNPGSGDWYVFGGTSLSFRIGEKDSDDDGIPDKEDACPVEPGNLSARGCPDQDGDGIEDLEDICPGIPGVYELSGCPDSDGDKVADRFDLCPDVPGKESTQGCPDLDGDGFRDDLDECPGEAGTKLLLGCPDCDGDGIGNASDECPTVAGTFEFNGCPFADADKDGVPDEDDRCPEVAGTVYNDGCPDTDNDWVVDIDDRCPETPGLRSNAGCPPLPEEAKTILEFATRNIKFETGSAKLKQASLKTLDEIAGIMEEYDYYQLTISGHTDSRGKDALNLKLSKERAEACFDYLVKQGVDPERMIHDGFGETQPIGDNRTAAGRQKNRRVTFDLSIE</sequence>
<dbReference type="InterPro" id="IPR003367">
    <property type="entry name" value="Thrombospondin_3-like_rpt"/>
</dbReference>
<comment type="caution">
    <text evidence="8">The sequence shown here is derived from an EMBL/GenBank/DDBJ whole genome shotgun (WGS) entry which is preliminary data.</text>
</comment>
<evidence type="ECO:0000259" key="7">
    <source>
        <dbReference type="PROSITE" id="PS51123"/>
    </source>
</evidence>
<dbReference type="GO" id="GO:0009279">
    <property type="term" value="C:cell outer membrane"/>
    <property type="evidence" value="ECO:0007669"/>
    <property type="project" value="UniProtKB-SubCell"/>
</dbReference>
<dbReference type="AlphaFoldDB" id="A0A2D0NGE2"/>
<evidence type="ECO:0000256" key="6">
    <source>
        <dbReference type="SAM" id="Phobius"/>
    </source>
</evidence>
<dbReference type="InterPro" id="IPR050330">
    <property type="entry name" value="Bact_OuterMem_StrucFunc"/>
</dbReference>
<dbReference type="InterPro" id="IPR006664">
    <property type="entry name" value="OMP_bac"/>
</dbReference>
<evidence type="ECO:0000256" key="3">
    <source>
        <dbReference type="ARBA" id="ARBA00023136"/>
    </source>
</evidence>
<dbReference type="Gene3D" id="3.30.1330.60">
    <property type="entry name" value="OmpA-like domain"/>
    <property type="match status" value="1"/>
</dbReference>